<gene>
    <name evidence="1" type="ORF">D5086_016209</name>
</gene>
<dbReference type="Proteomes" id="UP000309997">
    <property type="component" value="Unassembled WGS sequence"/>
</dbReference>
<reference evidence="1 2" key="1">
    <citation type="journal article" date="2024" name="Plant Biotechnol. J.">
        <title>Genome and CRISPR/Cas9 system of a widespread forest tree (Populus alba) in the world.</title>
        <authorList>
            <person name="Liu Y.J."/>
            <person name="Jiang P.F."/>
            <person name="Han X.M."/>
            <person name="Li X.Y."/>
            <person name="Wang H.M."/>
            <person name="Wang Y.J."/>
            <person name="Wang X.X."/>
            <person name="Zeng Q.Y."/>
        </authorList>
    </citation>
    <scope>NUCLEOTIDE SEQUENCE [LARGE SCALE GENOMIC DNA]</scope>
    <source>
        <strain evidence="2">cv. PAL-ZL1</strain>
    </source>
</reference>
<evidence type="ECO:0000313" key="1">
    <source>
        <dbReference type="EMBL" id="KAL3581877.1"/>
    </source>
</evidence>
<name>A0ACC4BTJ7_POPAL</name>
<evidence type="ECO:0000313" key="2">
    <source>
        <dbReference type="Proteomes" id="UP000309997"/>
    </source>
</evidence>
<dbReference type="EMBL" id="RCHU02000008">
    <property type="protein sequence ID" value="KAL3581877.1"/>
    <property type="molecule type" value="Genomic_DNA"/>
</dbReference>
<keyword evidence="2" id="KW-1185">Reference proteome</keyword>
<protein>
    <submittedName>
        <fullName evidence="1">Uncharacterized protein</fullName>
    </submittedName>
</protein>
<proteinExistence type="predicted"/>
<organism evidence="1 2">
    <name type="scientific">Populus alba</name>
    <name type="common">White poplar</name>
    <dbReference type="NCBI Taxonomy" id="43335"/>
    <lineage>
        <taxon>Eukaryota</taxon>
        <taxon>Viridiplantae</taxon>
        <taxon>Streptophyta</taxon>
        <taxon>Embryophyta</taxon>
        <taxon>Tracheophyta</taxon>
        <taxon>Spermatophyta</taxon>
        <taxon>Magnoliopsida</taxon>
        <taxon>eudicotyledons</taxon>
        <taxon>Gunneridae</taxon>
        <taxon>Pentapetalae</taxon>
        <taxon>rosids</taxon>
        <taxon>fabids</taxon>
        <taxon>Malpighiales</taxon>
        <taxon>Salicaceae</taxon>
        <taxon>Saliceae</taxon>
        <taxon>Populus</taxon>
    </lineage>
</organism>
<comment type="caution">
    <text evidence="1">The sequence shown here is derived from an EMBL/GenBank/DDBJ whole genome shotgun (WGS) entry which is preliminary data.</text>
</comment>
<accession>A0ACC4BTJ7</accession>
<sequence length="68" mass="7692">MTTKHRDGQGNGTRPRLPGRRGRLELVAGGVLVKRVRRWVKTEPIEFGRNKKVSLIDLVELGSEKWVG</sequence>